<comment type="caution">
    <text evidence="2">The sequence shown here is derived from an EMBL/GenBank/DDBJ whole genome shotgun (WGS) entry which is preliminary data.</text>
</comment>
<feature type="compositionally biased region" description="Basic and acidic residues" evidence="1">
    <location>
        <begin position="213"/>
        <end position="223"/>
    </location>
</feature>
<feature type="compositionally biased region" description="Polar residues" evidence="1">
    <location>
        <begin position="189"/>
        <end position="202"/>
    </location>
</feature>
<feature type="compositionally biased region" description="Polar residues" evidence="1">
    <location>
        <begin position="18"/>
        <end position="33"/>
    </location>
</feature>
<feature type="compositionally biased region" description="Polar residues" evidence="1">
    <location>
        <begin position="92"/>
        <end position="105"/>
    </location>
</feature>
<accession>A0A8H7ZJV5</accession>
<reference evidence="2 3" key="1">
    <citation type="submission" date="2020-12" db="EMBL/GenBank/DDBJ databases">
        <title>Effect of drift, selection, and recombination on the evolution of hybrid genomes in Candida yeast pathogens.</title>
        <authorList>
            <person name="Mixao V."/>
            <person name="Ksiezopolska E."/>
            <person name="Saus E."/>
            <person name="Boekhout T."/>
            <person name="Gacser A."/>
            <person name="Gabaldon T."/>
        </authorList>
    </citation>
    <scope>NUCLEOTIDE SEQUENCE [LARGE SCALE GENOMIC DNA]</scope>
    <source>
        <strain evidence="2 3">BP57</strain>
    </source>
</reference>
<evidence type="ECO:0000313" key="2">
    <source>
        <dbReference type="EMBL" id="KAG5420753.1"/>
    </source>
</evidence>
<evidence type="ECO:0008006" key="4">
    <source>
        <dbReference type="Google" id="ProtNLM"/>
    </source>
</evidence>
<proteinExistence type="predicted"/>
<organism evidence="2 3">
    <name type="scientific">Candida metapsilosis</name>
    <dbReference type="NCBI Taxonomy" id="273372"/>
    <lineage>
        <taxon>Eukaryota</taxon>
        <taxon>Fungi</taxon>
        <taxon>Dikarya</taxon>
        <taxon>Ascomycota</taxon>
        <taxon>Saccharomycotina</taxon>
        <taxon>Pichiomycetes</taxon>
        <taxon>Debaryomycetaceae</taxon>
        <taxon>Candida/Lodderomyces clade</taxon>
        <taxon>Candida</taxon>
    </lineage>
</organism>
<dbReference type="GeneID" id="93651263"/>
<dbReference type="EMBL" id="JAEOAQ010000002">
    <property type="protein sequence ID" value="KAG5420753.1"/>
    <property type="molecule type" value="Genomic_DNA"/>
</dbReference>
<feature type="compositionally biased region" description="Basic and acidic residues" evidence="1">
    <location>
        <begin position="106"/>
        <end position="127"/>
    </location>
</feature>
<dbReference type="RefSeq" id="XP_067549869.1">
    <property type="nucleotide sequence ID" value="XM_067691511.1"/>
</dbReference>
<feature type="region of interest" description="Disordered" evidence="1">
    <location>
        <begin position="258"/>
        <end position="281"/>
    </location>
</feature>
<feature type="compositionally biased region" description="Acidic residues" evidence="1">
    <location>
        <begin position="272"/>
        <end position="281"/>
    </location>
</feature>
<evidence type="ECO:0000313" key="3">
    <source>
        <dbReference type="Proteomes" id="UP000669133"/>
    </source>
</evidence>
<dbReference type="OrthoDB" id="3998262at2759"/>
<feature type="compositionally biased region" description="Polar residues" evidence="1">
    <location>
        <begin position="55"/>
        <end position="64"/>
    </location>
</feature>
<feature type="compositionally biased region" description="Basic and acidic residues" evidence="1">
    <location>
        <begin position="258"/>
        <end position="271"/>
    </location>
</feature>
<sequence length="335" mass="37233">MSLPDGEYDLDVSILLNGSKSPSLKKNESVRSSSSKRIRLYPRDGDLASLERASQPVNNTTTEKVSGDMEFSLLFIDRKKLLKLDLVRATCANGSRNGSRKPSPTKNRDVKQESPKRKYEQALEKDSLSSPPKRGSGVTAKKVTTGNTMKWNPKTDPLRKSRVLSPRPRPASRPRKSGVSESDLENSDRSGNSSPLKRSFSTAVKEMVTAPKEQTKEPDHQTEDLDDDFKDLEDQLQELLGEEDTVESKSKNVETLKHEIALPNGNHHDESSDSDADDGDYENVRFQNIQFENNTSPKKVKRFAVASNAQKPLSLREFVGRGKAVKDAGSSSEED</sequence>
<dbReference type="AlphaFoldDB" id="A0A8H7ZJV5"/>
<gene>
    <name evidence="2" type="ORF">I9W82_002634</name>
</gene>
<evidence type="ECO:0000256" key="1">
    <source>
        <dbReference type="SAM" id="MobiDB-lite"/>
    </source>
</evidence>
<name>A0A8H7ZJV5_9ASCO</name>
<protein>
    <recommendedName>
        <fullName evidence="4">Transcription elongation factor Eaf N-terminal domain-containing protein</fullName>
    </recommendedName>
</protein>
<feature type="region of interest" description="Disordered" evidence="1">
    <location>
        <begin position="18"/>
        <end position="64"/>
    </location>
</feature>
<dbReference type="Proteomes" id="UP000669133">
    <property type="component" value="Unassembled WGS sequence"/>
</dbReference>
<feature type="region of interest" description="Disordered" evidence="1">
    <location>
        <begin position="90"/>
        <end position="230"/>
    </location>
</feature>
<keyword evidence="3" id="KW-1185">Reference proteome</keyword>